<protein>
    <submittedName>
        <fullName evidence="1">Uncharacterized protein</fullName>
    </submittedName>
</protein>
<sequence length="111" mass="12615">MRDTVTKMDVYQVVDEFPSYPGGGSALLQYVGKHYRVPENDVQSTFNLTFVVDKTGKLKGVRIHKKNRKEYSNADNAMIKVFNSMPAWKPGICNGKKVNVLLTQRINVHLE</sequence>
<evidence type="ECO:0000313" key="1">
    <source>
        <dbReference type="EMBL" id="RHL58514.1"/>
    </source>
</evidence>
<dbReference type="Proteomes" id="UP000283616">
    <property type="component" value="Unassembled WGS sequence"/>
</dbReference>
<dbReference type="Gene3D" id="3.30.1150.10">
    <property type="match status" value="1"/>
</dbReference>
<reference evidence="1 2" key="1">
    <citation type="submission" date="2018-08" db="EMBL/GenBank/DDBJ databases">
        <title>A genome reference for cultivated species of the human gut microbiota.</title>
        <authorList>
            <person name="Zou Y."/>
            <person name="Xue W."/>
            <person name="Luo G."/>
        </authorList>
    </citation>
    <scope>NUCLEOTIDE SEQUENCE [LARGE SCALE GENOMIC DNA]</scope>
    <source>
        <strain evidence="1 2">AF37-12</strain>
    </source>
</reference>
<gene>
    <name evidence="1" type="ORF">DW011_12715</name>
</gene>
<dbReference type="EMBL" id="QROV01000013">
    <property type="protein sequence ID" value="RHL58514.1"/>
    <property type="molecule type" value="Genomic_DNA"/>
</dbReference>
<dbReference type="SUPFAM" id="SSF74653">
    <property type="entry name" value="TolA/TonB C-terminal domain"/>
    <property type="match status" value="1"/>
</dbReference>
<name>A0A139L040_BACT4</name>
<organism evidence="1 2">
    <name type="scientific">Bacteroides thetaiotaomicron</name>
    <dbReference type="NCBI Taxonomy" id="818"/>
    <lineage>
        <taxon>Bacteria</taxon>
        <taxon>Pseudomonadati</taxon>
        <taxon>Bacteroidota</taxon>
        <taxon>Bacteroidia</taxon>
        <taxon>Bacteroidales</taxon>
        <taxon>Bacteroidaceae</taxon>
        <taxon>Bacteroides</taxon>
    </lineage>
</organism>
<comment type="caution">
    <text evidence="1">The sequence shown here is derived from an EMBL/GenBank/DDBJ whole genome shotgun (WGS) entry which is preliminary data.</text>
</comment>
<dbReference type="AlphaFoldDB" id="A0A139L040"/>
<evidence type="ECO:0000313" key="2">
    <source>
        <dbReference type="Proteomes" id="UP000283616"/>
    </source>
</evidence>
<proteinExistence type="predicted"/>
<accession>A0A139L040</accession>
<dbReference type="RefSeq" id="WP_048691907.1">
    <property type="nucleotide sequence ID" value="NZ_CP134820.1"/>
</dbReference>